<dbReference type="Gene3D" id="1.20.58.340">
    <property type="entry name" value="Magnesium transport protein CorA, transmembrane region"/>
    <property type="match status" value="2"/>
</dbReference>
<evidence type="ECO:0000256" key="4">
    <source>
        <dbReference type="ARBA" id="ARBA00022475"/>
    </source>
</evidence>
<evidence type="ECO:0000256" key="5">
    <source>
        <dbReference type="ARBA" id="ARBA00022692"/>
    </source>
</evidence>
<feature type="transmembrane region" description="Helical" evidence="8">
    <location>
        <begin position="379"/>
        <end position="398"/>
    </location>
</feature>
<gene>
    <name evidence="9" type="ORF">RB548_06940</name>
</gene>
<evidence type="ECO:0000256" key="3">
    <source>
        <dbReference type="ARBA" id="ARBA00022448"/>
    </source>
</evidence>
<dbReference type="SUPFAM" id="SSF143865">
    <property type="entry name" value="CorA soluble domain-like"/>
    <property type="match status" value="1"/>
</dbReference>
<dbReference type="SUPFAM" id="SSF144083">
    <property type="entry name" value="Magnesium transport protein CorA, transmembrane region"/>
    <property type="match status" value="1"/>
</dbReference>
<keyword evidence="7 8" id="KW-0472">Membrane</keyword>
<reference evidence="9" key="1">
    <citation type="submission" date="2023-08" db="EMBL/GenBank/DDBJ databases">
        <title>Complete genome sequence of Sinorhizobium chiapanecum ITTG S70 isolated from Acaciella angustissima nodules in Chiapas-Mexico.</title>
        <authorList>
            <person name="Rincon-Rosales R."/>
            <person name="Rogel M.A."/>
            <person name="Rincon-Medina C.I."/>
            <person name="Guerrero G."/>
            <person name="Manzano-Gomez L.A."/>
            <person name="Lopez-Lopez A."/>
            <person name="Rincon Molina F.A."/>
            <person name="Martinez-Romero E."/>
        </authorList>
    </citation>
    <scope>NUCLEOTIDE SEQUENCE</scope>
    <source>
        <strain evidence="9">ITTG S70</strain>
    </source>
</reference>
<organism evidence="9 10">
    <name type="scientific">Sinorhizobium chiapasense</name>
    <dbReference type="NCBI Taxonomy" id="501572"/>
    <lineage>
        <taxon>Bacteria</taxon>
        <taxon>Pseudomonadati</taxon>
        <taxon>Pseudomonadota</taxon>
        <taxon>Alphaproteobacteria</taxon>
        <taxon>Hyphomicrobiales</taxon>
        <taxon>Rhizobiaceae</taxon>
        <taxon>Sinorhizobium/Ensifer group</taxon>
        <taxon>Sinorhizobium</taxon>
    </lineage>
</organism>
<dbReference type="EMBL" id="CP133148">
    <property type="protein sequence ID" value="WVT05130.1"/>
    <property type="molecule type" value="Genomic_DNA"/>
</dbReference>
<keyword evidence="4" id="KW-1003">Cell membrane</keyword>
<dbReference type="InterPro" id="IPR045863">
    <property type="entry name" value="CorA_TM1_TM2"/>
</dbReference>
<protein>
    <submittedName>
        <fullName evidence="9">Magnesium and cobalt transport protein CorA</fullName>
    </submittedName>
</protein>
<dbReference type="InterPro" id="IPR045861">
    <property type="entry name" value="CorA_cytoplasmic_dom"/>
</dbReference>
<feature type="transmembrane region" description="Helical" evidence="8">
    <location>
        <begin position="410"/>
        <end position="430"/>
    </location>
</feature>
<comment type="subcellular location">
    <subcellularLocation>
        <location evidence="1">Cell membrane</location>
        <topology evidence="1">Multi-pass membrane protein</topology>
    </subcellularLocation>
</comment>
<keyword evidence="10" id="KW-1185">Reference proteome</keyword>
<dbReference type="PANTHER" id="PTHR46494:SF1">
    <property type="entry name" value="CORA FAMILY METAL ION TRANSPORTER (EUROFUNG)"/>
    <property type="match status" value="1"/>
</dbReference>
<comment type="similarity">
    <text evidence="2">Belongs to the CorA metal ion transporter (MIT) (TC 1.A.35) family.</text>
</comment>
<dbReference type="InterPro" id="IPR002523">
    <property type="entry name" value="MgTranspt_CorA/ZnTranspt_ZntB"/>
</dbReference>
<keyword evidence="5 8" id="KW-0812">Transmembrane</keyword>
<evidence type="ECO:0000313" key="9">
    <source>
        <dbReference type="EMBL" id="WVT05130.1"/>
    </source>
</evidence>
<dbReference type="CDD" id="cd12830">
    <property type="entry name" value="MtCorA-like"/>
    <property type="match status" value="1"/>
</dbReference>
<dbReference type="Gene3D" id="3.30.460.20">
    <property type="entry name" value="CorA soluble domain-like"/>
    <property type="match status" value="1"/>
</dbReference>
<keyword evidence="6 8" id="KW-1133">Transmembrane helix</keyword>
<evidence type="ECO:0000313" key="10">
    <source>
        <dbReference type="Proteomes" id="UP001432360"/>
    </source>
</evidence>
<evidence type="ECO:0000256" key="8">
    <source>
        <dbReference type="SAM" id="Phobius"/>
    </source>
</evidence>
<accession>A0ABZ2BF69</accession>
<name>A0ABZ2BF69_9HYPH</name>
<sequence>MNASRMLEQFQEKCATVFRPELCHFKELRIVVRCGKFHSHAFIASIARFDEAPCALFYRGCACAEIKLCLRMTSPFGFFAAKARWSLGMASKATALPGHADRVAKADAAVPATRPGVVAAAVYQNGKRLRDIQVEEAGQWRGRENVVVWIGLHEPDEALLRQVQAEFDLHDLAIEDAGKAHQRPKLEIYGDAIFVVARTAHMADDQIAFGETHLFVGRGYIISVRHGASTSYMAVRQRCESSPAALAHGENYILYSILDFIVDNYMPVVETIHAEVEELEDRLLRDRLDKADIERLYLLRRNLLRLRNSVVPLVDVCRRHEHLELPGMDAAMQPLFRDVTDHVRRVQEDIDALREVLAFTFEASLMIGQSEQTEISRKLASWAAILAVPTAIAGIYGMNFEDMPELRFRYGYFVVLAVIVGLCATLYRFFRRARWL</sequence>
<evidence type="ECO:0000256" key="2">
    <source>
        <dbReference type="ARBA" id="ARBA00009765"/>
    </source>
</evidence>
<evidence type="ECO:0000256" key="7">
    <source>
        <dbReference type="ARBA" id="ARBA00023136"/>
    </source>
</evidence>
<keyword evidence="3" id="KW-0813">Transport</keyword>
<proteinExistence type="inferred from homology"/>
<dbReference type="PANTHER" id="PTHR46494">
    <property type="entry name" value="CORA FAMILY METAL ION TRANSPORTER (EUROFUNG)"/>
    <property type="match status" value="1"/>
</dbReference>
<dbReference type="Proteomes" id="UP001432360">
    <property type="component" value="Chromosome"/>
</dbReference>
<dbReference type="RefSeq" id="WP_331374226.1">
    <property type="nucleotide sequence ID" value="NZ_CP133148.1"/>
</dbReference>
<evidence type="ECO:0000256" key="6">
    <source>
        <dbReference type="ARBA" id="ARBA00022989"/>
    </source>
</evidence>
<dbReference type="Pfam" id="PF01544">
    <property type="entry name" value="CorA"/>
    <property type="match status" value="1"/>
</dbReference>
<evidence type="ECO:0000256" key="1">
    <source>
        <dbReference type="ARBA" id="ARBA00004651"/>
    </source>
</evidence>